<comment type="similarity">
    <text evidence="4">In the N-terminal section; belongs to the glycosyltransferase 51 family.</text>
</comment>
<dbReference type="InterPro" id="IPR023346">
    <property type="entry name" value="Lysozyme-like_dom_sf"/>
</dbReference>
<keyword evidence="11" id="KW-0133">Cell shape</keyword>
<dbReference type="GO" id="GO:0008360">
    <property type="term" value="P:regulation of cell shape"/>
    <property type="evidence" value="ECO:0007669"/>
    <property type="project" value="UniProtKB-KW"/>
</dbReference>
<evidence type="ECO:0000256" key="18">
    <source>
        <dbReference type="SAM" id="MobiDB-lite"/>
    </source>
</evidence>
<keyword evidence="14" id="KW-0511">Multifunctional enzyme</keyword>
<dbReference type="GO" id="GO:0009002">
    <property type="term" value="F:serine-type D-Ala-D-Ala carboxypeptidase activity"/>
    <property type="evidence" value="ECO:0007669"/>
    <property type="project" value="UniProtKB-EC"/>
</dbReference>
<name>B3QQQ6_CHLP8</name>
<keyword evidence="9" id="KW-0808">Transferase</keyword>
<comment type="catalytic activity">
    <reaction evidence="17">
        <text>[GlcNAc-(1-&gt;4)-Mur2Ac(oyl-L-Ala-gamma-D-Glu-L-Lys-D-Ala-D-Ala)](n)-di-trans,octa-cis-undecaprenyl diphosphate + beta-D-GlcNAc-(1-&gt;4)-Mur2Ac(oyl-L-Ala-gamma-D-Glu-L-Lys-D-Ala-D-Ala)-di-trans,octa-cis-undecaprenyl diphosphate = [GlcNAc-(1-&gt;4)-Mur2Ac(oyl-L-Ala-gamma-D-Glu-L-Lys-D-Ala-D-Ala)](n+1)-di-trans,octa-cis-undecaprenyl diphosphate + di-trans,octa-cis-undecaprenyl diphosphate + H(+)</text>
        <dbReference type="Rhea" id="RHEA:23708"/>
        <dbReference type="Rhea" id="RHEA-COMP:9602"/>
        <dbReference type="Rhea" id="RHEA-COMP:9603"/>
        <dbReference type="ChEBI" id="CHEBI:15378"/>
        <dbReference type="ChEBI" id="CHEBI:58405"/>
        <dbReference type="ChEBI" id="CHEBI:60033"/>
        <dbReference type="ChEBI" id="CHEBI:78435"/>
        <dbReference type="EC" id="2.4.99.28"/>
    </reaction>
</comment>
<evidence type="ECO:0000256" key="1">
    <source>
        <dbReference type="ARBA" id="ARBA00004236"/>
    </source>
</evidence>
<reference evidence="21" key="1">
    <citation type="submission" date="2008-06" db="EMBL/GenBank/DDBJ databases">
        <title>Complete sequence of Chlorobaculum parvum NCIB 8327.</title>
        <authorList>
            <consortium name="US DOE Joint Genome Institute"/>
            <person name="Lucas S."/>
            <person name="Copeland A."/>
            <person name="Lapidus A."/>
            <person name="Glavina del Rio T."/>
            <person name="Dalin E."/>
            <person name="Tice H."/>
            <person name="Bruce D."/>
            <person name="Goodwin L."/>
            <person name="Pitluck S."/>
            <person name="Schmutz J."/>
            <person name="Larimer F."/>
            <person name="Land M."/>
            <person name="Hauser L."/>
            <person name="Kyrpides N."/>
            <person name="Mikhailova N."/>
            <person name="Zhao F."/>
            <person name="Li T."/>
            <person name="Liu Z."/>
            <person name="Overmann J."/>
            <person name="Bryant D.A."/>
            <person name="Richardson P."/>
        </authorList>
    </citation>
    <scope>NUCLEOTIDE SEQUENCE [LARGE SCALE GENOMIC DNA]</scope>
    <source>
        <strain evidence="21">NCIB 8327</strain>
    </source>
</reference>
<accession>B3QQQ6</accession>
<evidence type="ECO:0000256" key="14">
    <source>
        <dbReference type="ARBA" id="ARBA00023268"/>
    </source>
</evidence>
<dbReference type="KEGG" id="cpc:Cpar_1867"/>
<dbReference type="GO" id="GO:0071555">
    <property type="term" value="P:cell wall organization"/>
    <property type="evidence" value="ECO:0007669"/>
    <property type="project" value="UniProtKB-KW"/>
</dbReference>
<evidence type="ECO:0000256" key="11">
    <source>
        <dbReference type="ARBA" id="ARBA00022960"/>
    </source>
</evidence>
<evidence type="ECO:0000259" key="19">
    <source>
        <dbReference type="Pfam" id="PF00905"/>
    </source>
</evidence>
<evidence type="ECO:0000256" key="15">
    <source>
        <dbReference type="ARBA" id="ARBA00023316"/>
    </source>
</evidence>
<dbReference type="Pfam" id="PF00912">
    <property type="entry name" value="Transgly"/>
    <property type="match status" value="1"/>
</dbReference>
<dbReference type="HOGENOM" id="CLU_006354_2_4_10"/>
<evidence type="ECO:0000256" key="16">
    <source>
        <dbReference type="ARBA" id="ARBA00034000"/>
    </source>
</evidence>
<evidence type="ECO:0000256" key="2">
    <source>
        <dbReference type="ARBA" id="ARBA00004752"/>
    </source>
</evidence>
<keyword evidence="15" id="KW-0961">Cell wall biogenesis/degradation</keyword>
<evidence type="ECO:0000256" key="4">
    <source>
        <dbReference type="ARBA" id="ARBA00007739"/>
    </source>
</evidence>
<evidence type="ECO:0000313" key="22">
    <source>
        <dbReference type="Proteomes" id="UP000008811"/>
    </source>
</evidence>
<gene>
    <name evidence="21" type="ordered locus">Cpar_1867</name>
</gene>
<evidence type="ECO:0000256" key="9">
    <source>
        <dbReference type="ARBA" id="ARBA00022679"/>
    </source>
</evidence>
<keyword evidence="7" id="KW-0645">Protease</keyword>
<comment type="catalytic activity">
    <reaction evidence="16">
        <text>Preferential cleavage: (Ac)2-L-Lys-D-Ala-|-D-Ala. Also transpeptidation of peptidyl-alanyl moieties that are N-acyl substituents of D-alanine.</text>
        <dbReference type="EC" id="3.4.16.4"/>
    </reaction>
</comment>
<comment type="pathway">
    <text evidence="2">Cell wall biogenesis; peptidoglycan biosynthesis.</text>
</comment>
<organism evidence="21 22">
    <name type="scientific">Chlorobaculum parvum (strain DSM 263 / NCIMB 8327)</name>
    <name type="common">Chlorobium vibrioforme subsp. thiosulfatophilum</name>
    <dbReference type="NCBI Taxonomy" id="517417"/>
    <lineage>
        <taxon>Bacteria</taxon>
        <taxon>Pseudomonadati</taxon>
        <taxon>Chlorobiota</taxon>
        <taxon>Chlorobiia</taxon>
        <taxon>Chlorobiales</taxon>
        <taxon>Chlorobiaceae</taxon>
        <taxon>Chlorobaculum</taxon>
    </lineage>
</organism>
<keyword evidence="5" id="KW-1003">Cell membrane</keyword>
<keyword evidence="8" id="KW-0328">Glycosyltransferase</keyword>
<dbReference type="PANTHER" id="PTHR32282">
    <property type="entry name" value="BINDING PROTEIN TRANSPEPTIDASE, PUTATIVE-RELATED"/>
    <property type="match status" value="1"/>
</dbReference>
<keyword evidence="12" id="KW-0573">Peptidoglycan synthesis</keyword>
<evidence type="ECO:0000313" key="21">
    <source>
        <dbReference type="EMBL" id="ACF12259.1"/>
    </source>
</evidence>
<protein>
    <submittedName>
        <fullName evidence="21">Penicillin-binding protein, 1A family</fullName>
    </submittedName>
</protein>
<dbReference type="GO" id="GO:0005886">
    <property type="term" value="C:plasma membrane"/>
    <property type="evidence" value="ECO:0007669"/>
    <property type="project" value="UniProtKB-SubCell"/>
</dbReference>
<dbReference type="PANTHER" id="PTHR32282:SF11">
    <property type="entry name" value="PENICILLIN-BINDING PROTEIN 1B"/>
    <property type="match status" value="1"/>
</dbReference>
<dbReference type="InterPro" id="IPR050396">
    <property type="entry name" value="Glycosyltr_51/Transpeptidase"/>
</dbReference>
<keyword evidence="6" id="KW-0121">Carboxypeptidase</keyword>
<comment type="subcellular location">
    <subcellularLocation>
        <location evidence="1">Cell membrane</location>
    </subcellularLocation>
</comment>
<evidence type="ECO:0000256" key="12">
    <source>
        <dbReference type="ARBA" id="ARBA00022984"/>
    </source>
</evidence>
<dbReference type="STRING" id="517417.Cpar_1867"/>
<dbReference type="InterPro" id="IPR001264">
    <property type="entry name" value="Glyco_trans_51"/>
</dbReference>
<evidence type="ECO:0000256" key="17">
    <source>
        <dbReference type="ARBA" id="ARBA00049902"/>
    </source>
</evidence>
<feature type="compositionally biased region" description="Polar residues" evidence="18">
    <location>
        <begin position="741"/>
        <end position="758"/>
    </location>
</feature>
<dbReference type="FunFam" id="1.10.3810.10:FF:000001">
    <property type="entry name" value="Penicillin-binding protein 1A"/>
    <property type="match status" value="1"/>
</dbReference>
<dbReference type="GO" id="GO:0030288">
    <property type="term" value="C:outer membrane-bounded periplasmic space"/>
    <property type="evidence" value="ECO:0007669"/>
    <property type="project" value="TreeGrafter"/>
</dbReference>
<proteinExistence type="inferred from homology"/>
<comment type="similarity">
    <text evidence="3">In the C-terminal section; belongs to the transpeptidase family.</text>
</comment>
<evidence type="ECO:0000256" key="13">
    <source>
        <dbReference type="ARBA" id="ARBA00023136"/>
    </source>
</evidence>
<feature type="domain" description="Penicillin-binding protein transpeptidase" evidence="19">
    <location>
        <begin position="395"/>
        <end position="637"/>
    </location>
</feature>
<dbReference type="InterPro" id="IPR012338">
    <property type="entry name" value="Beta-lactam/transpept-like"/>
</dbReference>
<evidence type="ECO:0000256" key="5">
    <source>
        <dbReference type="ARBA" id="ARBA00022475"/>
    </source>
</evidence>
<evidence type="ECO:0000256" key="7">
    <source>
        <dbReference type="ARBA" id="ARBA00022670"/>
    </source>
</evidence>
<keyword evidence="10" id="KW-0378">Hydrolase</keyword>
<dbReference type="GO" id="GO:0006508">
    <property type="term" value="P:proteolysis"/>
    <property type="evidence" value="ECO:0007669"/>
    <property type="project" value="UniProtKB-KW"/>
</dbReference>
<dbReference type="CAZy" id="GT51">
    <property type="family name" value="Glycosyltransferase Family 51"/>
</dbReference>
<dbReference type="NCBIfam" id="TIGR02074">
    <property type="entry name" value="PBP_1a_fam"/>
    <property type="match status" value="1"/>
</dbReference>
<dbReference type="EMBL" id="CP001099">
    <property type="protein sequence ID" value="ACF12259.1"/>
    <property type="molecule type" value="Genomic_DNA"/>
</dbReference>
<dbReference type="InterPro" id="IPR001460">
    <property type="entry name" value="PCN-bd_Tpept"/>
</dbReference>
<feature type="region of interest" description="Disordered" evidence="18">
    <location>
        <begin position="728"/>
        <end position="771"/>
    </location>
</feature>
<dbReference type="InterPro" id="IPR036950">
    <property type="entry name" value="PBP_transglycosylase"/>
</dbReference>
<evidence type="ECO:0000256" key="10">
    <source>
        <dbReference type="ARBA" id="ARBA00022801"/>
    </source>
</evidence>
<dbReference type="GO" id="GO:0009252">
    <property type="term" value="P:peptidoglycan biosynthetic process"/>
    <property type="evidence" value="ECO:0007669"/>
    <property type="project" value="UniProtKB-KW"/>
</dbReference>
<dbReference type="Gene3D" id="1.10.3810.10">
    <property type="entry name" value="Biosynthetic peptidoglycan transglycosylase-like"/>
    <property type="match status" value="1"/>
</dbReference>
<evidence type="ECO:0000256" key="8">
    <source>
        <dbReference type="ARBA" id="ARBA00022676"/>
    </source>
</evidence>
<evidence type="ECO:0000256" key="3">
    <source>
        <dbReference type="ARBA" id="ARBA00007090"/>
    </source>
</evidence>
<keyword evidence="13" id="KW-0472">Membrane</keyword>
<keyword evidence="22" id="KW-1185">Reference proteome</keyword>
<dbReference type="GO" id="GO:0008658">
    <property type="term" value="F:penicillin binding"/>
    <property type="evidence" value="ECO:0007669"/>
    <property type="project" value="InterPro"/>
</dbReference>
<sequence length="771" mass="85461">MSTKSKKTKKKRSKTKKRGTNITMKIAGLLLVIIIGAGSLFGISLFKGLPSLEELENPKPNLASLVYSEDGVLLHKFFLENRTFVPLKSISKWVPKALIATEDVAFYQHWGVDLRRLTLAMGENIIKGRTRWHGASTITQQLAKNLFLTQERTLSRKAKELITAIELEKTYTKDEILALYLNTVYFGSGAYGIEAAANTYFGKKASELTIPESASLIATLKNPTAYNPAKNPSTALGRRNLIIGLMEKEGFITHAQAVKAKATPVTLHYTPSTHHGLAPYFTEYIRQNIKTSSQLDGVNVYSDGLTIQTTLDSRMQRYAQEAIAQQAAALQAEFDKRWTCSDALKKQFIKESPQYRELVNEEGVAPATALSKLLADKVFVKNLLHDKSRVQMALISLDPTNGHVKAWVGGTNFSPDDYRYQFDHVWQAKRQPGSTFKPFVYSAAIDQGIPANYRILDQPLALRGGDGSVWMARNSEGQSGGMTTLRDALRRSLNQVTIRLAYQFLTPSEIISYARRMGITTPMQPNLSIALGTSEVSPLVLAQAFTTFANNGTWSEPLPVTKVLDKRGGLITEHKPVSHFGLDPASNFVMVTMLKDVIDRGTGIAVRARYGFDAEAGGKTGTTQSMRDAWFAGFTPQLVTVVWAGFDDERVHFTSMSYGQGARAALPAWASFMKKCYDDPELHLENRYFTMPDNVIAVPISAGSGDQGDLFNRDVYVEYFTPKGFARYRSGELNNTPPPAQQESDNPQDSTKTQTAPTPIQMPVLTPQEQY</sequence>
<dbReference type="Pfam" id="PF00905">
    <property type="entry name" value="Transpeptidase"/>
    <property type="match status" value="1"/>
</dbReference>
<dbReference type="eggNOG" id="COG5009">
    <property type="taxonomic scope" value="Bacteria"/>
</dbReference>
<dbReference type="GO" id="GO:0008955">
    <property type="term" value="F:peptidoglycan glycosyltransferase activity"/>
    <property type="evidence" value="ECO:0007669"/>
    <property type="project" value="UniProtKB-EC"/>
</dbReference>
<evidence type="ECO:0000259" key="20">
    <source>
        <dbReference type="Pfam" id="PF00912"/>
    </source>
</evidence>
<feature type="domain" description="Glycosyl transferase family 51" evidence="20">
    <location>
        <begin position="74"/>
        <end position="246"/>
    </location>
</feature>
<dbReference type="AlphaFoldDB" id="B3QQQ6"/>
<dbReference type="Proteomes" id="UP000008811">
    <property type="component" value="Chromosome"/>
</dbReference>
<dbReference type="SUPFAM" id="SSF53955">
    <property type="entry name" value="Lysozyme-like"/>
    <property type="match status" value="1"/>
</dbReference>
<dbReference type="Gene3D" id="3.40.710.10">
    <property type="entry name" value="DD-peptidase/beta-lactamase superfamily"/>
    <property type="match status" value="2"/>
</dbReference>
<evidence type="ECO:0000256" key="6">
    <source>
        <dbReference type="ARBA" id="ARBA00022645"/>
    </source>
</evidence>
<dbReference type="SUPFAM" id="SSF56601">
    <property type="entry name" value="beta-lactamase/transpeptidase-like"/>
    <property type="match status" value="1"/>
</dbReference>